<dbReference type="AlphaFoldDB" id="F0SMR6"/>
<protein>
    <submittedName>
        <fullName evidence="1">Uncharacterized protein</fullName>
    </submittedName>
</protein>
<gene>
    <name evidence="1" type="ordered locus">Plabr_1273</name>
</gene>
<dbReference type="OrthoDB" id="370799at2"/>
<dbReference type="Proteomes" id="UP000006860">
    <property type="component" value="Chromosome"/>
</dbReference>
<dbReference type="STRING" id="756272.Plabr_1273"/>
<accession>F0SMR6</accession>
<dbReference type="RefSeq" id="WP_013627617.1">
    <property type="nucleotide sequence ID" value="NC_015174.1"/>
</dbReference>
<evidence type="ECO:0000313" key="2">
    <source>
        <dbReference type="Proteomes" id="UP000006860"/>
    </source>
</evidence>
<dbReference type="eggNOG" id="COG2442">
    <property type="taxonomic scope" value="Bacteria"/>
</dbReference>
<proteinExistence type="predicted"/>
<dbReference type="KEGG" id="pbs:Plabr_1273"/>
<reference evidence="2" key="1">
    <citation type="submission" date="2011-02" db="EMBL/GenBank/DDBJ databases">
        <title>The complete genome of Planctomyces brasiliensis DSM 5305.</title>
        <authorList>
            <person name="Lucas S."/>
            <person name="Copeland A."/>
            <person name="Lapidus A."/>
            <person name="Bruce D."/>
            <person name="Goodwin L."/>
            <person name="Pitluck S."/>
            <person name="Kyrpides N."/>
            <person name="Mavromatis K."/>
            <person name="Pagani I."/>
            <person name="Ivanova N."/>
            <person name="Ovchinnikova G."/>
            <person name="Lu M."/>
            <person name="Detter J.C."/>
            <person name="Han C."/>
            <person name="Land M."/>
            <person name="Hauser L."/>
            <person name="Markowitz V."/>
            <person name="Cheng J.-F."/>
            <person name="Hugenholtz P."/>
            <person name="Woyke T."/>
            <person name="Wu D."/>
            <person name="Tindall B."/>
            <person name="Pomrenke H.G."/>
            <person name="Brambilla E."/>
            <person name="Klenk H.-P."/>
            <person name="Eisen J.A."/>
        </authorList>
    </citation>
    <scope>NUCLEOTIDE SEQUENCE [LARGE SCALE GENOMIC DNA]</scope>
    <source>
        <strain evidence="2">ATCC 49424 / DSM 5305 / JCM 21570 / NBRC 103401 / IFAM 1448</strain>
    </source>
</reference>
<dbReference type="HOGENOM" id="CLU_839084_0_0_0"/>
<evidence type="ECO:0000313" key="1">
    <source>
        <dbReference type="EMBL" id="ADY58885.1"/>
    </source>
</evidence>
<name>F0SMR6_RUBBR</name>
<dbReference type="EMBL" id="CP002546">
    <property type="protein sequence ID" value="ADY58885.1"/>
    <property type="molecule type" value="Genomic_DNA"/>
</dbReference>
<keyword evidence="2" id="KW-1185">Reference proteome</keyword>
<sequence>MQVLILTETGTPQDVDRPVFDASERFRMKSLPPTRKLEDDTTLSTKMQDYPADFVALCARVTGQEQVQAILKEAGAADDQPHWVPHSPGAPSDFLVQQLGLSLAGLWFPVWRVGTVLLPARLLGHLNEDAGNTLEQVVKLSLPLGNGDPHTPIDWSDNLLPLPALSPRKSRATTTQLQLINSAKNWLPDSFRKNSPEFAAMLAGCLLWLDELDRSHSYSQSVEHQGIRRAGDYWHAIMHRREPDYGNSKYWYRNAGDQPFFDALHTQAQSAAAGLKSSAVDAFCNQPQWDPFAFVDFCSRARGGSDDDLFARRMQAIEMVLAMRQATEDAQ</sequence>
<organism evidence="1 2">
    <name type="scientific">Rubinisphaera brasiliensis (strain ATCC 49424 / DSM 5305 / JCM 21570 / IAM 15109 / NBRC 103401 / IFAM 1448)</name>
    <name type="common">Planctomyces brasiliensis</name>
    <dbReference type="NCBI Taxonomy" id="756272"/>
    <lineage>
        <taxon>Bacteria</taxon>
        <taxon>Pseudomonadati</taxon>
        <taxon>Planctomycetota</taxon>
        <taxon>Planctomycetia</taxon>
        <taxon>Planctomycetales</taxon>
        <taxon>Planctomycetaceae</taxon>
        <taxon>Rubinisphaera</taxon>
    </lineage>
</organism>